<protein>
    <recommendedName>
        <fullName evidence="4">DUF1385 domain-containing protein</fullName>
    </recommendedName>
</protein>
<evidence type="ECO:0000313" key="2">
    <source>
        <dbReference type="EMBL" id="GAX90189.1"/>
    </source>
</evidence>
<keyword evidence="1" id="KW-0472">Membrane</keyword>
<feature type="transmembrane region" description="Helical" evidence="1">
    <location>
        <begin position="126"/>
        <end position="145"/>
    </location>
</feature>
<dbReference type="PANTHER" id="PTHR42867:SF1">
    <property type="entry name" value="MEMBRANE PROTEIN-RELATED"/>
    <property type="match status" value="1"/>
</dbReference>
<dbReference type="PANTHER" id="PTHR42867">
    <property type="entry name" value="MEMBRANE PROTEIN-RELATED"/>
    <property type="match status" value="1"/>
</dbReference>
<dbReference type="RefSeq" id="WP_207907627.1">
    <property type="nucleotide sequence ID" value="NZ_BDUF01000051.1"/>
</dbReference>
<organism evidence="2 3">
    <name type="scientific">Effusibacillus lacus</name>
    <dbReference type="NCBI Taxonomy" id="1348429"/>
    <lineage>
        <taxon>Bacteria</taxon>
        <taxon>Bacillati</taxon>
        <taxon>Bacillota</taxon>
        <taxon>Bacilli</taxon>
        <taxon>Bacillales</taxon>
        <taxon>Alicyclobacillaceae</taxon>
        <taxon>Effusibacillus</taxon>
    </lineage>
</organism>
<sequence>MEPRYIGGQAVMEGVMMRNGNRVSIAVRKPDGQIEIETEERVSLSQTYPVLGLPLVRGAVVLVESTVLGMQALTRSANMSTGEDEEELTGWQLTLTLLASFVLAVFLFVLAPVYAAKWLSDSGVSFAAAEGAVRLAVFVGYIGLISRMKEIRRVFEYHGAEHKTINCYEAGDPLTVDNVRRHTLLHKRCGTSFLLFVVLISIFLFSFFSGEQLSMSAKVGIRIALLPVIAGLAYELIRWSARQSSQWSLWFIAPGLMMQKLTTREPDDSQIEVAIASVLAVLSPEQPVVCVKESFELVEAANEGT</sequence>
<gene>
    <name evidence="2" type="ORF">EFBL_1815</name>
</gene>
<proteinExistence type="predicted"/>
<evidence type="ECO:0008006" key="4">
    <source>
        <dbReference type="Google" id="ProtNLM"/>
    </source>
</evidence>
<dbReference type="Pfam" id="PF07136">
    <property type="entry name" value="DUF1385"/>
    <property type="match status" value="1"/>
</dbReference>
<feature type="transmembrane region" description="Helical" evidence="1">
    <location>
        <begin position="93"/>
        <end position="114"/>
    </location>
</feature>
<feature type="transmembrane region" description="Helical" evidence="1">
    <location>
        <begin position="219"/>
        <end position="237"/>
    </location>
</feature>
<evidence type="ECO:0000256" key="1">
    <source>
        <dbReference type="SAM" id="Phobius"/>
    </source>
</evidence>
<evidence type="ECO:0000313" key="3">
    <source>
        <dbReference type="Proteomes" id="UP000217785"/>
    </source>
</evidence>
<keyword evidence="1" id="KW-0812">Transmembrane</keyword>
<comment type="caution">
    <text evidence="2">The sequence shown here is derived from an EMBL/GenBank/DDBJ whole genome shotgun (WGS) entry which is preliminary data.</text>
</comment>
<name>A0A292YMR5_9BACL</name>
<keyword evidence="3" id="KW-1185">Reference proteome</keyword>
<dbReference type="EMBL" id="BDUF01000051">
    <property type="protein sequence ID" value="GAX90189.1"/>
    <property type="molecule type" value="Genomic_DNA"/>
</dbReference>
<dbReference type="Proteomes" id="UP000217785">
    <property type="component" value="Unassembled WGS sequence"/>
</dbReference>
<reference evidence="3" key="1">
    <citation type="submission" date="2017-07" db="EMBL/GenBank/DDBJ databases">
        <title>Draft genome sequence of Effusibacillus lacus strain skLN1.</title>
        <authorList>
            <person name="Watanabe M."/>
            <person name="Kojima H."/>
            <person name="Fukui M."/>
        </authorList>
    </citation>
    <scope>NUCLEOTIDE SEQUENCE [LARGE SCALE GENOMIC DNA]</scope>
    <source>
        <strain evidence="3">skLN1</strain>
    </source>
</reference>
<accession>A0A292YMR5</accession>
<keyword evidence="1" id="KW-1133">Transmembrane helix</keyword>
<feature type="transmembrane region" description="Helical" evidence="1">
    <location>
        <begin position="189"/>
        <end position="207"/>
    </location>
</feature>
<dbReference type="AlphaFoldDB" id="A0A292YMR5"/>
<dbReference type="InterPro" id="IPR010787">
    <property type="entry name" value="DUF1385"/>
</dbReference>